<organism evidence="2 3">
    <name type="scientific">Candidatus Onthenecus intestinigallinarum</name>
    <dbReference type="NCBI Taxonomy" id="2840875"/>
    <lineage>
        <taxon>Bacteria</taxon>
        <taxon>Bacillati</taxon>
        <taxon>Bacillota</taxon>
        <taxon>Clostridia</taxon>
        <taxon>Eubacteriales</taxon>
        <taxon>Candidatus Onthenecus</taxon>
    </lineage>
</organism>
<comment type="caution">
    <text evidence="2">The sequence shown here is derived from an EMBL/GenBank/DDBJ whole genome shotgun (WGS) entry which is preliminary data.</text>
</comment>
<feature type="transmembrane region" description="Helical" evidence="1">
    <location>
        <begin position="88"/>
        <end position="107"/>
    </location>
</feature>
<name>A0A9D1CRF7_9FIRM</name>
<dbReference type="PANTHER" id="PTHR34989:SF1">
    <property type="entry name" value="PROTEIN HDED"/>
    <property type="match status" value="1"/>
</dbReference>
<keyword evidence="1" id="KW-1133">Transmembrane helix</keyword>
<protein>
    <submittedName>
        <fullName evidence="2">DUF308 domain-containing protein</fullName>
    </submittedName>
</protein>
<dbReference type="AlphaFoldDB" id="A0A9D1CRF7"/>
<keyword evidence="1" id="KW-0812">Transmembrane</keyword>
<evidence type="ECO:0000313" key="3">
    <source>
        <dbReference type="Proteomes" id="UP000886887"/>
    </source>
</evidence>
<feature type="transmembrane region" description="Helical" evidence="1">
    <location>
        <begin position="148"/>
        <end position="173"/>
    </location>
</feature>
<keyword evidence="1" id="KW-0472">Membrane</keyword>
<feature type="transmembrane region" description="Helical" evidence="1">
    <location>
        <begin position="61"/>
        <end position="82"/>
    </location>
</feature>
<evidence type="ECO:0000313" key="2">
    <source>
        <dbReference type="EMBL" id="HIQ72108.1"/>
    </source>
</evidence>
<sequence>MWSEEKRIRGIFTGMSAGYIALGLVLMLWPQGAMNVICGVLGAAAVVLGVYKLFRYFTAQGVEVLFVNMSAGVVLLLVGLVLLIRPELLLGLLPILLGLLVVIDGTARVHTALELRRVGYGAWGLELAFSALSVLLGIMLIANPMFSLNLATAFIGAVLCVDGVINLWDIFYVSRQIRNLRR</sequence>
<reference evidence="2" key="1">
    <citation type="submission" date="2020-10" db="EMBL/GenBank/DDBJ databases">
        <authorList>
            <person name="Gilroy R."/>
        </authorList>
    </citation>
    <scope>NUCLEOTIDE SEQUENCE</scope>
    <source>
        <strain evidence="2">ChiSxjej2B14-6234</strain>
    </source>
</reference>
<dbReference type="PANTHER" id="PTHR34989">
    <property type="entry name" value="PROTEIN HDED"/>
    <property type="match status" value="1"/>
</dbReference>
<gene>
    <name evidence="2" type="ORF">IAB73_07885</name>
</gene>
<dbReference type="GO" id="GO:0005886">
    <property type="term" value="C:plasma membrane"/>
    <property type="evidence" value="ECO:0007669"/>
    <property type="project" value="TreeGrafter"/>
</dbReference>
<dbReference type="InterPro" id="IPR052712">
    <property type="entry name" value="Acid_resist_chaperone_HdeD"/>
</dbReference>
<dbReference type="Proteomes" id="UP000886887">
    <property type="component" value="Unassembled WGS sequence"/>
</dbReference>
<evidence type="ECO:0000256" key="1">
    <source>
        <dbReference type="SAM" id="Phobius"/>
    </source>
</evidence>
<feature type="transmembrane region" description="Helical" evidence="1">
    <location>
        <begin position="12"/>
        <end position="28"/>
    </location>
</feature>
<dbReference type="Pfam" id="PF03729">
    <property type="entry name" value="DUF308"/>
    <property type="match status" value="2"/>
</dbReference>
<reference evidence="2" key="2">
    <citation type="journal article" date="2021" name="PeerJ">
        <title>Extensive microbial diversity within the chicken gut microbiome revealed by metagenomics and culture.</title>
        <authorList>
            <person name="Gilroy R."/>
            <person name="Ravi A."/>
            <person name="Getino M."/>
            <person name="Pursley I."/>
            <person name="Horton D.L."/>
            <person name="Alikhan N.F."/>
            <person name="Baker D."/>
            <person name="Gharbi K."/>
            <person name="Hall N."/>
            <person name="Watson M."/>
            <person name="Adriaenssens E.M."/>
            <person name="Foster-Nyarko E."/>
            <person name="Jarju S."/>
            <person name="Secka A."/>
            <person name="Antonio M."/>
            <person name="Oren A."/>
            <person name="Chaudhuri R.R."/>
            <person name="La Ragione R."/>
            <person name="Hildebrand F."/>
            <person name="Pallen M.J."/>
        </authorList>
    </citation>
    <scope>NUCLEOTIDE SEQUENCE</scope>
    <source>
        <strain evidence="2">ChiSxjej2B14-6234</strain>
    </source>
</reference>
<dbReference type="InterPro" id="IPR005325">
    <property type="entry name" value="DUF308_memb"/>
</dbReference>
<feature type="transmembrane region" description="Helical" evidence="1">
    <location>
        <begin position="119"/>
        <end position="142"/>
    </location>
</feature>
<feature type="transmembrane region" description="Helical" evidence="1">
    <location>
        <begin position="34"/>
        <end position="54"/>
    </location>
</feature>
<proteinExistence type="predicted"/>
<accession>A0A9D1CRF7</accession>
<dbReference type="EMBL" id="DVFJ01000028">
    <property type="protein sequence ID" value="HIQ72108.1"/>
    <property type="molecule type" value="Genomic_DNA"/>
</dbReference>